<keyword evidence="4" id="KW-1185">Reference proteome</keyword>
<accession>A0A5A7NA33</accession>
<dbReference type="EMBL" id="BKCN01000011">
    <property type="protein sequence ID" value="GER04505.1"/>
    <property type="molecule type" value="Genomic_DNA"/>
</dbReference>
<name>A0A5A7NA33_9PROT</name>
<dbReference type="InterPro" id="IPR038673">
    <property type="entry name" value="OprB_sf"/>
</dbReference>
<organism evidence="3 4">
    <name type="scientific">Iodidimonas nitroreducens</name>
    <dbReference type="NCBI Taxonomy" id="1236968"/>
    <lineage>
        <taxon>Bacteria</taxon>
        <taxon>Pseudomonadati</taxon>
        <taxon>Pseudomonadota</taxon>
        <taxon>Alphaproteobacteria</taxon>
        <taxon>Iodidimonadales</taxon>
        <taxon>Iodidimonadaceae</taxon>
        <taxon>Iodidimonas</taxon>
    </lineage>
</organism>
<dbReference type="PANTHER" id="PTHR37944:SF1">
    <property type="entry name" value="PORIN B"/>
    <property type="match status" value="1"/>
</dbReference>
<reference evidence="3 4" key="1">
    <citation type="submission" date="2019-09" db="EMBL/GenBank/DDBJ databases">
        <title>NBRP : Genome information of microbial organism related human and environment.</title>
        <authorList>
            <person name="Hattori M."/>
            <person name="Oshima K."/>
            <person name="Inaba H."/>
            <person name="Suda W."/>
            <person name="Sakamoto M."/>
            <person name="Iino T."/>
            <person name="Kitahara M."/>
            <person name="Oshida Y."/>
            <person name="Iida T."/>
            <person name="Kudo T."/>
            <person name="Itoh T."/>
            <person name="Ohkuma M."/>
        </authorList>
    </citation>
    <scope>NUCLEOTIDE SEQUENCE [LARGE SCALE GENOMIC DNA]</scope>
    <source>
        <strain evidence="3 4">Q-1</strain>
    </source>
</reference>
<dbReference type="GO" id="GO:0016020">
    <property type="term" value="C:membrane"/>
    <property type="evidence" value="ECO:0007669"/>
    <property type="project" value="InterPro"/>
</dbReference>
<comment type="similarity">
    <text evidence="1 2">Belongs to the OprB family.</text>
</comment>
<dbReference type="Gene3D" id="2.40.160.180">
    <property type="entry name" value="Carbohydrate-selective porin OprB"/>
    <property type="match status" value="1"/>
</dbReference>
<dbReference type="InterPro" id="IPR007049">
    <property type="entry name" value="Carb-sel_porin_OprB"/>
</dbReference>
<evidence type="ECO:0000256" key="1">
    <source>
        <dbReference type="ARBA" id="ARBA00008769"/>
    </source>
</evidence>
<dbReference type="Proteomes" id="UP000324996">
    <property type="component" value="Unassembled WGS sequence"/>
</dbReference>
<comment type="caution">
    <text evidence="3">The sequence shown here is derived from an EMBL/GenBank/DDBJ whole genome shotgun (WGS) entry which is preliminary data.</text>
</comment>
<proteinExistence type="inferred from homology"/>
<keyword evidence="2" id="KW-0732">Signal</keyword>
<protein>
    <submittedName>
        <fullName evidence="3">Porin</fullName>
    </submittedName>
</protein>
<dbReference type="PANTHER" id="PTHR37944">
    <property type="entry name" value="PORIN B"/>
    <property type="match status" value="1"/>
</dbReference>
<evidence type="ECO:0000313" key="3">
    <source>
        <dbReference type="EMBL" id="GER04505.1"/>
    </source>
</evidence>
<feature type="chain" id="PRO_5023091100" evidence="2">
    <location>
        <begin position="25"/>
        <end position="394"/>
    </location>
</feature>
<sequence>MNQNKVLFWSAMAAFFVPFGMALAEEEAKSEPAFLLETVYTGEIWSLARGGLNKGVSYLHNVDLMLTADMEKAVGWDGGMLFLYGLHTNQSSFSDKRVGDFQVVSNIDSGSVFRLFEAWYEQSLADGALSLKAGLYDLNTEFDVTETGGLFINSSHGIGPDFSQAGENGPSIFPSTSLAFRLQYQPAENWLIRAAVLDGVPNNSDRPKRQAIRFGAGEGILLVGEIEYRPDDRTRMLAGHWLFTDDFEVIETGLMADGDSGSYGLIERQLYREAADSAQGLSAWIRAGAADGRFNDASGFVGAGLAYTGLFARRDHDQLGAAVAIALPGDGFSNILAEKSAREVNIELTWRAEIIPGIVVQPDLQLIRNPGMIESRRDAIALGLRLEIGWGGGF</sequence>
<gene>
    <name evidence="3" type="ORF">JCM17846_21870</name>
</gene>
<dbReference type="GO" id="GO:0008643">
    <property type="term" value="P:carbohydrate transport"/>
    <property type="evidence" value="ECO:0007669"/>
    <property type="project" value="InterPro"/>
</dbReference>
<feature type="signal peptide" evidence="2">
    <location>
        <begin position="1"/>
        <end position="24"/>
    </location>
</feature>
<dbReference type="InterPro" id="IPR052932">
    <property type="entry name" value="OprB_Porin"/>
</dbReference>
<dbReference type="GO" id="GO:0015288">
    <property type="term" value="F:porin activity"/>
    <property type="evidence" value="ECO:0007669"/>
    <property type="project" value="InterPro"/>
</dbReference>
<dbReference type="Pfam" id="PF04966">
    <property type="entry name" value="OprB"/>
    <property type="match status" value="1"/>
</dbReference>
<dbReference type="AlphaFoldDB" id="A0A5A7NA33"/>
<evidence type="ECO:0000313" key="4">
    <source>
        <dbReference type="Proteomes" id="UP000324996"/>
    </source>
</evidence>
<evidence type="ECO:0000256" key="2">
    <source>
        <dbReference type="RuleBase" id="RU363072"/>
    </source>
</evidence>